<comment type="caution">
    <text evidence="2">The sequence shown here is derived from an EMBL/GenBank/DDBJ whole genome shotgun (WGS) entry which is preliminary data.</text>
</comment>
<keyword evidence="3" id="KW-1185">Reference proteome</keyword>
<evidence type="ECO:0000256" key="1">
    <source>
        <dbReference type="SAM" id="MobiDB-lite"/>
    </source>
</evidence>
<dbReference type="Proteomes" id="UP000838756">
    <property type="component" value="Unassembled WGS sequence"/>
</dbReference>
<protein>
    <submittedName>
        <fullName evidence="2">Jg6575 protein</fullName>
    </submittedName>
</protein>
<proteinExistence type="predicted"/>
<accession>A0A8S4R7F7</accession>
<sequence length="115" mass="12339">MPYERILNLQISPAGYRIRDVPLKITALCQGGLQYLINDGPRISGKPSHINKAKKGHAKSTSCDMPPYVHQFEPSVVSLSIYCIPKDVSTLSGSASVPRAGLSPAGRTSATALEF</sequence>
<evidence type="ECO:0000313" key="2">
    <source>
        <dbReference type="EMBL" id="CAH2232620.1"/>
    </source>
</evidence>
<gene>
    <name evidence="2" type="primary">jg6575</name>
    <name evidence="2" type="ORF">PAEG_LOCUS10849</name>
</gene>
<dbReference type="AlphaFoldDB" id="A0A8S4R7F7"/>
<evidence type="ECO:0000313" key="3">
    <source>
        <dbReference type="Proteomes" id="UP000838756"/>
    </source>
</evidence>
<reference evidence="2" key="1">
    <citation type="submission" date="2022-03" db="EMBL/GenBank/DDBJ databases">
        <authorList>
            <person name="Lindestad O."/>
        </authorList>
    </citation>
    <scope>NUCLEOTIDE SEQUENCE</scope>
</reference>
<dbReference type="EMBL" id="CAKXAJ010024912">
    <property type="protein sequence ID" value="CAH2232620.1"/>
    <property type="molecule type" value="Genomic_DNA"/>
</dbReference>
<feature type="region of interest" description="Disordered" evidence="1">
    <location>
        <begin position="91"/>
        <end position="115"/>
    </location>
</feature>
<name>A0A8S4R7F7_9NEOP</name>
<organism evidence="2 3">
    <name type="scientific">Pararge aegeria aegeria</name>
    <dbReference type="NCBI Taxonomy" id="348720"/>
    <lineage>
        <taxon>Eukaryota</taxon>
        <taxon>Metazoa</taxon>
        <taxon>Ecdysozoa</taxon>
        <taxon>Arthropoda</taxon>
        <taxon>Hexapoda</taxon>
        <taxon>Insecta</taxon>
        <taxon>Pterygota</taxon>
        <taxon>Neoptera</taxon>
        <taxon>Endopterygota</taxon>
        <taxon>Lepidoptera</taxon>
        <taxon>Glossata</taxon>
        <taxon>Ditrysia</taxon>
        <taxon>Papilionoidea</taxon>
        <taxon>Nymphalidae</taxon>
        <taxon>Satyrinae</taxon>
        <taxon>Satyrini</taxon>
        <taxon>Parargina</taxon>
        <taxon>Pararge</taxon>
    </lineage>
</organism>
<feature type="compositionally biased region" description="Polar residues" evidence="1">
    <location>
        <begin position="106"/>
        <end position="115"/>
    </location>
</feature>